<dbReference type="PANTHER" id="PTHR43433:SF10">
    <property type="entry name" value="AB HYDROLASE-1 DOMAIN-CONTAINING PROTEIN"/>
    <property type="match status" value="1"/>
</dbReference>
<evidence type="ECO:0000256" key="1">
    <source>
        <dbReference type="ARBA" id="ARBA00022801"/>
    </source>
</evidence>
<comment type="caution">
    <text evidence="4">The sequence shown here is derived from an EMBL/GenBank/DDBJ whole genome shotgun (WGS) entry which is preliminary data.</text>
</comment>
<dbReference type="EMBL" id="LNUW01000010">
    <property type="protein sequence ID" value="KXG87001.1"/>
    <property type="molecule type" value="Genomic_DNA"/>
</dbReference>
<comment type="similarity">
    <text evidence="2">Belongs to the AB hydrolase superfamily. Hydrolase RutD family.</text>
</comment>
<protein>
    <recommendedName>
        <fullName evidence="2">Putative carbamate hydrolase RutD</fullName>
        <ecNumber evidence="2">3.5.1.-</ecNumber>
    </recommendedName>
    <alternativeName>
        <fullName evidence="2">Aminohydrolase</fullName>
    </alternativeName>
</protein>
<dbReference type="InterPro" id="IPR029058">
    <property type="entry name" value="AB_hydrolase_fold"/>
</dbReference>
<keyword evidence="1 2" id="KW-0378">Hydrolase</keyword>
<dbReference type="GO" id="GO:0016811">
    <property type="term" value="F:hydrolase activity, acting on carbon-nitrogen (but not peptide) bonds, in linear amides"/>
    <property type="evidence" value="ECO:0007669"/>
    <property type="project" value="InterPro"/>
</dbReference>
<organism evidence="4 5">
    <name type="scientific">Agrobacterium bohemicum</name>
    <dbReference type="NCBI Taxonomy" id="2052828"/>
    <lineage>
        <taxon>Bacteria</taxon>
        <taxon>Pseudomonadati</taxon>
        <taxon>Pseudomonadota</taxon>
        <taxon>Alphaproteobacteria</taxon>
        <taxon>Hyphomicrobiales</taxon>
        <taxon>Rhizobiaceae</taxon>
        <taxon>Rhizobium/Agrobacterium group</taxon>
        <taxon>Agrobacterium</taxon>
    </lineage>
</organism>
<proteinExistence type="inferred from homology"/>
<dbReference type="GO" id="GO:0019740">
    <property type="term" value="P:nitrogen utilization"/>
    <property type="evidence" value="ECO:0007669"/>
    <property type="project" value="UniProtKB-UniRule"/>
</dbReference>
<comment type="catalytic activity">
    <reaction evidence="2">
        <text>carbamate + 2 H(+) = NH4(+) + CO2</text>
        <dbReference type="Rhea" id="RHEA:15649"/>
        <dbReference type="ChEBI" id="CHEBI:13941"/>
        <dbReference type="ChEBI" id="CHEBI:15378"/>
        <dbReference type="ChEBI" id="CHEBI:16526"/>
        <dbReference type="ChEBI" id="CHEBI:28938"/>
    </reaction>
</comment>
<dbReference type="Gene3D" id="3.40.50.1820">
    <property type="entry name" value="alpha/beta hydrolase"/>
    <property type="match status" value="1"/>
</dbReference>
<dbReference type="InterPro" id="IPR000073">
    <property type="entry name" value="AB_hydrolase_1"/>
</dbReference>
<evidence type="ECO:0000313" key="4">
    <source>
        <dbReference type="EMBL" id="KXG87001.1"/>
    </source>
</evidence>
<feature type="domain" description="AB hydrolase-1" evidence="3">
    <location>
        <begin position="15"/>
        <end position="119"/>
    </location>
</feature>
<dbReference type="PANTHER" id="PTHR43433">
    <property type="entry name" value="HYDROLASE, ALPHA/BETA FOLD FAMILY PROTEIN"/>
    <property type="match status" value="1"/>
</dbReference>
<dbReference type="GO" id="GO:0006212">
    <property type="term" value="P:uracil catabolic process"/>
    <property type="evidence" value="ECO:0007669"/>
    <property type="project" value="UniProtKB-UniRule"/>
</dbReference>
<dbReference type="STRING" id="2052828.ATO67_21690"/>
<gene>
    <name evidence="2" type="primary">rutD</name>
    <name evidence="4" type="ORF">ATO67_21690</name>
</gene>
<sequence>MHFEVHGQTRPDAETILLSSGLGGSGSYWAPQMEILGQHFRVVTYDHRGTGRTGGEVPETGGISAMADDLLDIASSLNLEKFHFMGHALGGLIGLDIALRKPGLIDKLILINAWSKADPHSGRCFDARIALLENSGVEAFVKAQPLFLYPAVWMSENAERLAKDDAHGVAHFQGKQNVLRRIAALRAFDVEGRLSEIENQTLVLTAKDDLLVPFTRSLLLAGDLPNAELVIFETGAHAVNAVDISGFNETLKKFLLPSASARIL</sequence>
<dbReference type="InterPro" id="IPR019913">
    <property type="entry name" value="Pyrimidine_utilisation_RutD"/>
</dbReference>
<dbReference type="Pfam" id="PF00561">
    <property type="entry name" value="Abhydrolase_1"/>
    <property type="match status" value="1"/>
</dbReference>
<dbReference type="HAMAP" id="MF_00832">
    <property type="entry name" value="RutD"/>
    <property type="match status" value="1"/>
</dbReference>
<dbReference type="SUPFAM" id="SSF53474">
    <property type="entry name" value="alpha/beta-Hydrolases"/>
    <property type="match status" value="1"/>
</dbReference>
<dbReference type="Proteomes" id="UP000070498">
    <property type="component" value="Unassembled WGS sequence"/>
</dbReference>
<evidence type="ECO:0000259" key="3">
    <source>
        <dbReference type="Pfam" id="PF00561"/>
    </source>
</evidence>
<dbReference type="PRINTS" id="PR00111">
    <property type="entry name" value="ABHYDROLASE"/>
</dbReference>
<dbReference type="RefSeq" id="WP_067653890.1">
    <property type="nucleotide sequence ID" value="NZ_KQ961039.1"/>
</dbReference>
<evidence type="ECO:0000256" key="2">
    <source>
        <dbReference type="HAMAP-Rule" id="MF_00832"/>
    </source>
</evidence>
<dbReference type="AlphaFoldDB" id="A0A135P6E6"/>
<dbReference type="NCBIfam" id="TIGR03611">
    <property type="entry name" value="RutD"/>
    <property type="match status" value="1"/>
</dbReference>
<reference evidence="4 5" key="1">
    <citation type="submission" date="2015-11" db="EMBL/GenBank/DDBJ databases">
        <title>Draft genome sequence of Agrobacterium sp. R89-1.</title>
        <authorList>
            <person name="Zahradnik J."/>
            <person name="Kyslikova E."/>
            <person name="Palyzova A."/>
            <person name="Kyslik P."/>
        </authorList>
    </citation>
    <scope>NUCLEOTIDE SEQUENCE [LARGE SCALE GENOMIC DNA]</scope>
    <source>
        <strain evidence="4 5">R89-1</strain>
    </source>
</reference>
<comment type="function">
    <text evidence="2">Involved in pyrimidine catabolism. May facilitate the hydrolysis of carbamate, a reaction that can also occur spontaneously.</text>
</comment>
<accession>A0A135P6E6</accession>
<dbReference type="EC" id="3.5.1.-" evidence="2"/>
<evidence type="ECO:0000313" key="5">
    <source>
        <dbReference type="Proteomes" id="UP000070498"/>
    </source>
</evidence>
<name>A0A135P6E6_9HYPH</name>
<keyword evidence="5" id="KW-1185">Reference proteome</keyword>
<dbReference type="InterPro" id="IPR050471">
    <property type="entry name" value="AB_hydrolase"/>
</dbReference>